<feature type="compositionally biased region" description="Basic and acidic residues" evidence="5">
    <location>
        <begin position="375"/>
        <end position="384"/>
    </location>
</feature>
<dbReference type="InterPro" id="IPR050186">
    <property type="entry name" value="TPT_transporter"/>
</dbReference>
<dbReference type="Pfam" id="PF03151">
    <property type="entry name" value="TPT"/>
    <property type="match status" value="1"/>
</dbReference>
<feature type="transmembrane region" description="Helical" evidence="6">
    <location>
        <begin position="12"/>
        <end position="32"/>
    </location>
</feature>
<evidence type="ECO:0000256" key="3">
    <source>
        <dbReference type="ARBA" id="ARBA00022989"/>
    </source>
</evidence>
<dbReference type="EMBL" id="VRMN01000003">
    <property type="protein sequence ID" value="KAA8495331.1"/>
    <property type="molecule type" value="Genomic_DNA"/>
</dbReference>
<comment type="caution">
    <text evidence="8">The sequence shown here is derived from an EMBL/GenBank/DDBJ whole genome shotgun (WGS) entry which is preliminary data.</text>
</comment>
<keyword evidence="4 6" id="KW-0472">Membrane</keyword>
<feature type="transmembrane region" description="Helical" evidence="6">
    <location>
        <begin position="253"/>
        <end position="272"/>
    </location>
</feature>
<protein>
    <submittedName>
        <fullName evidence="8">Putative sugar phosphate/phosphate translocator</fullName>
    </submittedName>
</protein>
<feature type="transmembrane region" description="Helical" evidence="6">
    <location>
        <begin position="68"/>
        <end position="85"/>
    </location>
</feature>
<feature type="transmembrane region" description="Helical" evidence="6">
    <location>
        <begin position="123"/>
        <end position="142"/>
    </location>
</feature>
<reference evidence="9" key="1">
    <citation type="journal article" date="2019" name="Nat. Commun.">
        <title>Expansion of phycobilisome linker gene families in mesophilic red algae.</title>
        <authorList>
            <person name="Lee J."/>
            <person name="Kim D."/>
            <person name="Bhattacharya D."/>
            <person name="Yoon H.S."/>
        </authorList>
    </citation>
    <scope>NUCLEOTIDE SEQUENCE [LARGE SCALE GENOMIC DNA]</scope>
    <source>
        <strain evidence="9">CCMP 1328</strain>
    </source>
</reference>
<keyword evidence="3 6" id="KW-1133">Transmembrane helix</keyword>
<feature type="transmembrane region" description="Helical" evidence="6">
    <location>
        <begin position="313"/>
        <end position="332"/>
    </location>
</feature>
<accession>A0A5J4YV03</accession>
<feature type="transmembrane region" description="Helical" evidence="6">
    <location>
        <begin position="179"/>
        <end position="199"/>
    </location>
</feature>
<name>A0A5J4YV03_PORPP</name>
<evidence type="ECO:0000256" key="2">
    <source>
        <dbReference type="ARBA" id="ARBA00022692"/>
    </source>
</evidence>
<evidence type="ECO:0000256" key="5">
    <source>
        <dbReference type="SAM" id="MobiDB-lite"/>
    </source>
</evidence>
<comment type="subcellular location">
    <subcellularLocation>
        <location evidence="1">Membrane</location>
        <topology evidence="1">Multi-pass membrane protein</topology>
    </subcellularLocation>
</comment>
<feature type="transmembrane region" description="Helical" evidence="6">
    <location>
        <begin position="220"/>
        <end position="241"/>
    </location>
</feature>
<feature type="transmembrane region" description="Helical" evidence="6">
    <location>
        <begin position="97"/>
        <end position="117"/>
    </location>
</feature>
<feature type="transmembrane region" description="Helical" evidence="6">
    <location>
        <begin position="149"/>
        <end position="167"/>
    </location>
</feature>
<dbReference type="OrthoDB" id="6418713at2759"/>
<dbReference type="GO" id="GO:0016020">
    <property type="term" value="C:membrane"/>
    <property type="evidence" value="ECO:0007669"/>
    <property type="project" value="UniProtKB-SubCell"/>
</dbReference>
<keyword evidence="9" id="KW-1185">Reference proteome</keyword>
<feature type="domain" description="Sugar phosphate transporter" evidence="7">
    <location>
        <begin position="56"/>
        <end position="330"/>
    </location>
</feature>
<keyword evidence="2 6" id="KW-0812">Transmembrane</keyword>
<dbReference type="PANTHER" id="PTHR11132">
    <property type="entry name" value="SOLUTE CARRIER FAMILY 35"/>
    <property type="match status" value="1"/>
</dbReference>
<evidence type="ECO:0000313" key="9">
    <source>
        <dbReference type="Proteomes" id="UP000324585"/>
    </source>
</evidence>
<feature type="transmembrane region" description="Helical" evidence="6">
    <location>
        <begin position="284"/>
        <end position="307"/>
    </location>
</feature>
<feature type="region of interest" description="Disordered" evidence="5">
    <location>
        <begin position="360"/>
        <end position="384"/>
    </location>
</feature>
<evidence type="ECO:0000256" key="1">
    <source>
        <dbReference type="ARBA" id="ARBA00004141"/>
    </source>
</evidence>
<gene>
    <name evidence="8" type="ORF">FVE85_1486</name>
</gene>
<proteinExistence type="predicted"/>
<evidence type="ECO:0000256" key="6">
    <source>
        <dbReference type="SAM" id="Phobius"/>
    </source>
</evidence>
<dbReference type="AlphaFoldDB" id="A0A5J4YV03"/>
<evidence type="ECO:0000313" key="8">
    <source>
        <dbReference type="EMBL" id="KAA8495331.1"/>
    </source>
</evidence>
<evidence type="ECO:0000259" key="7">
    <source>
        <dbReference type="Pfam" id="PF03151"/>
    </source>
</evidence>
<dbReference type="InterPro" id="IPR004853">
    <property type="entry name" value="Sugar_P_trans_dom"/>
</dbReference>
<evidence type="ECO:0000256" key="4">
    <source>
        <dbReference type="ARBA" id="ARBA00023136"/>
    </source>
</evidence>
<organism evidence="8 9">
    <name type="scientific">Porphyridium purpureum</name>
    <name type="common">Red alga</name>
    <name type="synonym">Porphyridium cruentum</name>
    <dbReference type="NCBI Taxonomy" id="35688"/>
    <lineage>
        <taxon>Eukaryota</taxon>
        <taxon>Rhodophyta</taxon>
        <taxon>Bangiophyceae</taxon>
        <taxon>Porphyridiales</taxon>
        <taxon>Porphyridiaceae</taxon>
        <taxon>Porphyridium</taxon>
    </lineage>
</organism>
<dbReference type="Proteomes" id="UP000324585">
    <property type="component" value="Unassembled WGS sequence"/>
</dbReference>
<dbReference type="OMA" id="LFWEVPK"/>
<sequence>MSVFSSSAAKQAGKVVLVMSCMFACSTFLVIYNKWLFTDCSAPRHQSSASCKGFGFPFPLFVTSVHQIVIWAMCVVVIFVLKLVPRPTISHDRYWRVLVPMAILVALDLGLSNASFLSLEASFVEMLKSGGPAVVLIVSVLARVEALELWKVVVILLISSGLALASYGEANFDLKGFLFVMSAMVLGSVRMILAQLLLHGETASPGSSEEEPQRLSSIQVLYYLTPVSFAVLLPSWITFIYRLPASRLATDTSFMLASIAWVLAGAGMAFLLDLFNLLMIAVSSALSSSVAGCAKTALLVLFSWLFFRNQITALNIVGYSICVTGVVWYNVVKYRRLVQIQSSLLPSTDREEVDLDLNSVESGSDVDESPRVSVGKRDTDNRMKQESSTMGIVALVDRQEHGMRRHKF</sequence>